<evidence type="ECO:0000256" key="5">
    <source>
        <dbReference type="ARBA" id="ARBA00023136"/>
    </source>
</evidence>
<feature type="transmembrane region" description="Helical" evidence="6">
    <location>
        <begin position="212"/>
        <end position="231"/>
    </location>
</feature>
<name>A0A3E0WZ70_9GAMM</name>
<dbReference type="PANTHER" id="PTHR43483">
    <property type="entry name" value="MEMBRANE TRANSPORTER PROTEIN HI_0806-RELATED"/>
    <property type="match status" value="1"/>
</dbReference>
<keyword evidence="8" id="KW-1185">Reference proteome</keyword>
<keyword evidence="5 6" id="KW-0472">Membrane</keyword>
<evidence type="ECO:0000313" key="7">
    <source>
        <dbReference type="EMBL" id="RFA37481.1"/>
    </source>
</evidence>
<feature type="transmembrane region" description="Helical" evidence="6">
    <location>
        <begin position="80"/>
        <end position="102"/>
    </location>
</feature>
<feature type="transmembrane region" description="Helical" evidence="6">
    <location>
        <begin position="180"/>
        <end position="200"/>
    </location>
</feature>
<keyword evidence="6" id="KW-1003">Cell membrane</keyword>
<evidence type="ECO:0000313" key="8">
    <source>
        <dbReference type="Proteomes" id="UP000256763"/>
    </source>
</evidence>
<proteinExistence type="inferred from homology"/>
<dbReference type="Proteomes" id="UP000256763">
    <property type="component" value="Unassembled WGS sequence"/>
</dbReference>
<dbReference type="Pfam" id="PF01925">
    <property type="entry name" value="TauE"/>
    <property type="match status" value="1"/>
</dbReference>
<gene>
    <name evidence="7" type="ORF">CAL65_09365</name>
</gene>
<dbReference type="EMBL" id="NFZW01000007">
    <property type="protein sequence ID" value="RFA37481.1"/>
    <property type="molecule type" value="Genomic_DNA"/>
</dbReference>
<evidence type="ECO:0000256" key="3">
    <source>
        <dbReference type="ARBA" id="ARBA00022692"/>
    </source>
</evidence>
<dbReference type="AlphaFoldDB" id="A0A3E0WZ70"/>
<evidence type="ECO:0000256" key="4">
    <source>
        <dbReference type="ARBA" id="ARBA00022989"/>
    </source>
</evidence>
<sequence length="262" mass="26634">MEGVLLYLVAGTAAGLISGLFGVGGGTVIVPVLLFVFALSGFPDANLMHLAVGTSLAAIVLTSISSVRAHMRLGGVLWPIFWRLLPGIIVGSLLGAVIADLLSSEALRNIFGVFLILVGAQMLLAGMPSAHRQLPGTVGLVVGGTGIGTLSAMLGIGGGSLTVPWLAWCGTQMRKAVGTSAACGLPIAVFGALGFVLTGWGNPALPSGATGYVYWPAVAGLVLPSLLLAPVGARLAHRLPPLLLKRIFGAFLILVGLRLLFG</sequence>
<comment type="subcellular location">
    <subcellularLocation>
        <location evidence="6">Cell membrane</location>
        <topology evidence="6">Multi-pass membrane protein</topology>
    </subcellularLocation>
    <subcellularLocation>
        <location evidence="1">Membrane</location>
        <topology evidence="1">Multi-pass membrane protein</topology>
    </subcellularLocation>
</comment>
<feature type="transmembrane region" description="Helical" evidence="6">
    <location>
        <begin position="109"/>
        <end position="127"/>
    </location>
</feature>
<feature type="transmembrane region" description="Helical" evidence="6">
    <location>
        <begin position="147"/>
        <end position="168"/>
    </location>
</feature>
<feature type="transmembrane region" description="Helical" evidence="6">
    <location>
        <begin position="6"/>
        <end position="39"/>
    </location>
</feature>
<dbReference type="OrthoDB" id="457670at2"/>
<protein>
    <recommendedName>
        <fullName evidence="6">Probable membrane transporter protein</fullName>
    </recommendedName>
</protein>
<feature type="transmembrane region" description="Helical" evidence="6">
    <location>
        <begin position="46"/>
        <end position="68"/>
    </location>
</feature>
<comment type="similarity">
    <text evidence="2 6">Belongs to the 4-toluene sulfonate uptake permease (TSUP) (TC 2.A.102) family.</text>
</comment>
<organism evidence="7 8">
    <name type="scientific">Alkalilimnicola ehrlichii</name>
    <dbReference type="NCBI Taxonomy" id="351052"/>
    <lineage>
        <taxon>Bacteria</taxon>
        <taxon>Pseudomonadati</taxon>
        <taxon>Pseudomonadota</taxon>
        <taxon>Gammaproteobacteria</taxon>
        <taxon>Chromatiales</taxon>
        <taxon>Ectothiorhodospiraceae</taxon>
        <taxon>Alkalilimnicola</taxon>
    </lineage>
</organism>
<dbReference type="InterPro" id="IPR002781">
    <property type="entry name" value="TM_pro_TauE-like"/>
</dbReference>
<dbReference type="GO" id="GO:0005886">
    <property type="term" value="C:plasma membrane"/>
    <property type="evidence" value="ECO:0007669"/>
    <property type="project" value="UniProtKB-SubCell"/>
</dbReference>
<dbReference type="PANTHER" id="PTHR43483:SF3">
    <property type="entry name" value="MEMBRANE TRANSPORTER PROTEIN HI_0806-RELATED"/>
    <property type="match status" value="1"/>
</dbReference>
<reference evidence="8" key="1">
    <citation type="submission" date="2017-05" db="EMBL/GenBank/DDBJ databases">
        <authorList>
            <person name="Sharma S."/>
            <person name="Sidhu C."/>
            <person name="Pinnaka A.K."/>
        </authorList>
    </citation>
    <scope>NUCLEOTIDE SEQUENCE [LARGE SCALE GENOMIC DNA]</scope>
    <source>
        <strain evidence="8">AK93</strain>
    </source>
</reference>
<keyword evidence="4 6" id="KW-1133">Transmembrane helix</keyword>
<accession>A0A3E0WZ70</accession>
<evidence type="ECO:0000256" key="6">
    <source>
        <dbReference type="RuleBase" id="RU363041"/>
    </source>
</evidence>
<feature type="transmembrane region" description="Helical" evidence="6">
    <location>
        <begin position="243"/>
        <end position="261"/>
    </location>
</feature>
<evidence type="ECO:0000256" key="1">
    <source>
        <dbReference type="ARBA" id="ARBA00004141"/>
    </source>
</evidence>
<evidence type="ECO:0000256" key="2">
    <source>
        <dbReference type="ARBA" id="ARBA00009142"/>
    </source>
</evidence>
<keyword evidence="3 6" id="KW-0812">Transmembrane</keyword>
<comment type="caution">
    <text evidence="7">The sequence shown here is derived from an EMBL/GenBank/DDBJ whole genome shotgun (WGS) entry which is preliminary data.</text>
</comment>